<evidence type="ECO:0000313" key="3">
    <source>
        <dbReference type="EMBL" id="GAA3611474.1"/>
    </source>
</evidence>
<reference evidence="4" key="1">
    <citation type="journal article" date="2019" name="Int. J. Syst. Evol. Microbiol.">
        <title>The Global Catalogue of Microorganisms (GCM) 10K type strain sequencing project: providing services to taxonomists for standard genome sequencing and annotation.</title>
        <authorList>
            <consortium name="The Broad Institute Genomics Platform"/>
            <consortium name="The Broad Institute Genome Sequencing Center for Infectious Disease"/>
            <person name="Wu L."/>
            <person name="Ma J."/>
        </authorList>
    </citation>
    <scope>NUCLEOTIDE SEQUENCE [LARGE SCALE GENOMIC DNA]</scope>
    <source>
        <strain evidence="4">JCM 16929</strain>
    </source>
</reference>
<dbReference type="EMBL" id="BAABAB010000007">
    <property type="protein sequence ID" value="GAA3611474.1"/>
    <property type="molecule type" value="Genomic_DNA"/>
</dbReference>
<sequence length="443" mass="48220">MYDRRAAAAAGGRGADAVSTRPVSDPEIDTAGEPLEQDVPEPDVPVLTAPRDGLPVVDETGDELARTIAALAGGHGPVAVDAERAHGFRYSQRAYLLQLRRAGAGTHLIDPVAYGQPADLGTLRDAIADAEWVIHAANQDLPCLAEVNLVPRTLFDTELAARLLNYPRVALGTMLEELLGVRLLKEHSAADWSTRPIPHDWLNYAALDVELLVELRDALTARLAEAGKDEWARQEFAALVAGAGTRPPVREDPWRRTSGMHKVRTRRQLAYVAELWSTRDEIAREQDRAPGRVLADVAITELATAADPGAAALRRVPGFTRRQARRFDAEWLAALRRAARLPESQLPPMHRPSEGPPPPRMWQSKDPAAAARLAAAREALAQRAAEVELPAENLLTPDYLRRLAWRPPVPATAASIDATLEGFGARAWQRELTVPLLVDALAG</sequence>
<accession>A0ABP6ZN48</accession>
<feature type="region of interest" description="Disordered" evidence="1">
    <location>
        <begin position="1"/>
        <end position="44"/>
    </location>
</feature>
<dbReference type="SMART" id="SM00341">
    <property type="entry name" value="HRDC"/>
    <property type="match status" value="1"/>
</dbReference>
<dbReference type="InterPro" id="IPR044876">
    <property type="entry name" value="HRDC_dom_sf"/>
</dbReference>
<gene>
    <name evidence="3" type="ORF">GCM10022236_11530</name>
</gene>
<feature type="compositionally biased region" description="Acidic residues" evidence="1">
    <location>
        <begin position="26"/>
        <end position="41"/>
    </location>
</feature>
<dbReference type="SUPFAM" id="SSF47819">
    <property type="entry name" value="HRDC-like"/>
    <property type="match status" value="1"/>
</dbReference>
<protein>
    <submittedName>
        <fullName evidence="3">Ribonuclease D</fullName>
    </submittedName>
</protein>
<dbReference type="InterPro" id="IPR036397">
    <property type="entry name" value="RNaseH_sf"/>
</dbReference>
<comment type="caution">
    <text evidence="3">The sequence shown here is derived from an EMBL/GenBank/DDBJ whole genome shotgun (WGS) entry which is preliminary data.</text>
</comment>
<dbReference type="PANTHER" id="PTHR47649:SF1">
    <property type="entry name" value="RIBONUCLEASE D"/>
    <property type="match status" value="1"/>
</dbReference>
<dbReference type="SUPFAM" id="SSF53098">
    <property type="entry name" value="Ribonuclease H-like"/>
    <property type="match status" value="1"/>
</dbReference>
<dbReference type="Gene3D" id="3.30.420.10">
    <property type="entry name" value="Ribonuclease H-like superfamily/Ribonuclease H"/>
    <property type="match status" value="1"/>
</dbReference>
<dbReference type="Gene3D" id="1.10.150.80">
    <property type="entry name" value="HRDC domain"/>
    <property type="match status" value="2"/>
</dbReference>
<evidence type="ECO:0000313" key="4">
    <source>
        <dbReference type="Proteomes" id="UP001501490"/>
    </source>
</evidence>
<organism evidence="3 4">
    <name type="scientific">Microlunatus ginsengisoli</name>
    <dbReference type="NCBI Taxonomy" id="363863"/>
    <lineage>
        <taxon>Bacteria</taxon>
        <taxon>Bacillati</taxon>
        <taxon>Actinomycetota</taxon>
        <taxon>Actinomycetes</taxon>
        <taxon>Propionibacteriales</taxon>
        <taxon>Propionibacteriaceae</taxon>
        <taxon>Microlunatus</taxon>
    </lineage>
</organism>
<dbReference type="Pfam" id="PF00570">
    <property type="entry name" value="HRDC"/>
    <property type="match status" value="1"/>
</dbReference>
<dbReference type="InterPro" id="IPR002562">
    <property type="entry name" value="3'-5'_exonuclease_dom"/>
</dbReference>
<proteinExistence type="predicted"/>
<dbReference type="Pfam" id="PF18305">
    <property type="entry name" value="DNA_pol_A_exoN"/>
    <property type="match status" value="1"/>
</dbReference>
<feature type="domain" description="HRDC" evidence="2">
    <location>
        <begin position="265"/>
        <end position="345"/>
    </location>
</feature>
<dbReference type="InterPro" id="IPR012337">
    <property type="entry name" value="RNaseH-like_sf"/>
</dbReference>
<dbReference type="CDD" id="cd06142">
    <property type="entry name" value="RNaseD_exo"/>
    <property type="match status" value="1"/>
</dbReference>
<evidence type="ECO:0000259" key="2">
    <source>
        <dbReference type="PROSITE" id="PS50967"/>
    </source>
</evidence>
<dbReference type="Pfam" id="PF01612">
    <property type="entry name" value="DNA_pol_A_exo1"/>
    <property type="match status" value="1"/>
</dbReference>
<keyword evidence="4" id="KW-1185">Reference proteome</keyword>
<name>A0ABP6ZN48_9ACTN</name>
<dbReference type="SMART" id="SM00474">
    <property type="entry name" value="35EXOc"/>
    <property type="match status" value="1"/>
</dbReference>
<dbReference type="InterPro" id="IPR010997">
    <property type="entry name" value="HRDC-like_sf"/>
</dbReference>
<dbReference type="PANTHER" id="PTHR47649">
    <property type="entry name" value="RIBONUCLEASE D"/>
    <property type="match status" value="1"/>
</dbReference>
<dbReference type="InterPro" id="IPR041605">
    <property type="entry name" value="Exo_C"/>
</dbReference>
<evidence type="ECO:0000256" key="1">
    <source>
        <dbReference type="SAM" id="MobiDB-lite"/>
    </source>
</evidence>
<dbReference type="PROSITE" id="PS50967">
    <property type="entry name" value="HRDC"/>
    <property type="match status" value="1"/>
</dbReference>
<dbReference type="InterPro" id="IPR051086">
    <property type="entry name" value="RNase_D-like"/>
</dbReference>
<dbReference type="Proteomes" id="UP001501490">
    <property type="component" value="Unassembled WGS sequence"/>
</dbReference>
<dbReference type="InterPro" id="IPR002121">
    <property type="entry name" value="HRDC_dom"/>
</dbReference>
<feature type="region of interest" description="Disordered" evidence="1">
    <location>
        <begin position="343"/>
        <end position="364"/>
    </location>
</feature>